<comment type="similarity">
    <text evidence="6">Belongs to the methyltransferase superfamily. RlmKL family.</text>
</comment>
<keyword evidence="1 6" id="KW-0963">Cytoplasm</keyword>
<dbReference type="SMART" id="SM00981">
    <property type="entry name" value="THUMP"/>
    <property type="match status" value="1"/>
</dbReference>
<keyword evidence="5 6" id="KW-0949">S-adenosyl-L-methionine</keyword>
<dbReference type="Pfam" id="PF01170">
    <property type="entry name" value="UPF0020"/>
    <property type="match status" value="1"/>
</dbReference>
<organism evidence="9 10">
    <name type="scientific">Pseudoalteromonas ruthenica</name>
    <dbReference type="NCBI Taxonomy" id="151081"/>
    <lineage>
        <taxon>Bacteria</taxon>
        <taxon>Pseudomonadati</taxon>
        <taxon>Pseudomonadota</taxon>
        <taxon>Gammaproteobacteria</taxon>
        <taxon>Alteromonadales</taxon>
        <taxon>Pseudoalteromonadaceae</taxon>
        <taxon>Pseudoalteromonas</taxon>
    </lineage>
</organism>
<dbReference type="GeneID" id="58228821"/>
<dbReference type="GO" id="GO:0005737">
    <property type="term" value="C:cytoplasm"/>
    <property type="evidence" value="ECO:0007669"/>
    <property type="project" value="UniProtKB-SubCell"/>
</dbReference>
<dbReference type="PIRSF" id="PIRSF037618">
    <property type="entry name" value="RNA_Mtase_bacteria_prd"/>
    <property type="match status" value="1"/>
</dbReference>
<protein>
    <recommendedName>
        <fullName evidence="6">Ribosomal RNA large subunit methyltransferase K/L</fullName>
    </recommendedName>
    <domain>
        <recommendedName>
            <fullName evidence="6">23S rRNA m2G2445 methyltransferase</fullName>
            <ecNumber evidence="6">2.1.1.173</ecNumber>
        </recommendedName>
        <alternativeName>
            <fullName evidence="6">rRNA (guanine-N(2)-)-methyltransferase RlmL</fullName>
        </alternativeName>
    </domain>
    <domain>
        <recommendedName>
            <fullName evidence="6">23S rRNA m7G2069 methyltransferase</fullName>
            <ecNumber evidence="6">2.1.1.264</ecNumber>
        </recommendedName>
        <alternativeName>
            <fullName evidence="6">rRNA (guanine-N(7)-)-methyltransferase RlmK</fullName>
        </alternativeName>
    </domain>
</protein>
<dbReference type="InterPro" id="IPR054170">
    <property type="entry name" value="RlmL_1st"/>
</dbReference>
<dbReference type="NCBIfam" id="NF008748">
    <property type="entry name" value="PRK11783.1"/>
    <property type="match status" value="1"/>
</dbReference>
<dbReference type="InterPro" id="IPR017244">
    <property type="entry name" value="23SrRNA_methyltr_KL"/>
</dbReference>
<dbReference type="InterPro" id="IPR000241">
    <property type="entry name" value="RlmKL-like_Mtase"/>
</dbReference>
<dbReference type="PANTHER" id="PTHR47313:SF1">
    <property type="entry name" value="RIBOSOMAL RNA LARGE SUBUNIT METHYLTRANSFERASE K_L"/>
    <property type="match status" value="1"/>
</dbReference>
<keyword evidence="2 6" id="KW-0698">rRNA processing</keyword>
<comment type="function">
    <text evidence="6">Specifically methylates the guanine in position 2445 (m2G2445) and the guanine in position 2069 (m7G2069) of 23S rRNA.</text>
</comment>
<dbReference type="InterPro" id="IPR029063">
    <property type="entry name" value="SAM-dependent_MTases_sf"/>
</dbReference>
<evidence type="ECO:0000313" key="9">
    <source>
        <dbReference type="EMBL" id="KJY99937.1"/>
    </source>
</evidence>
<dbReference type="eggNOG" id="COG0116">
    <property type="taxonomic scope" value="Bacteria"/>
</dbReference>
<gene>
    <name evidence="6 9" type="primary">rlmL</name>
    <name evidence="9" type="ORF">TW72_09995</name>
</gene>
<dbReference type="EC" id="2.1.1.264" evidence="6"/>
<dbReference type="Gene3D" id="3.30.2130.30">
    <property type="match status" value="1"/>
</dbReference>
<dbReference type="GO" id="GO:0052915">
    <property type="term" value="F:23S rRNA (guanine(2445)-N(2))-methyltransferase activity"/>
    <property type="evidence" value="ECO:0007669"/>
    <property type="project" value="UniProtKB-UniRule"/>
</dbReference>
<dbReference type="GO" id="GO:0070043">
    <property type="term" value="F:rRNA (guanine-N7-)-methyltransferase activity"/>
    <property type="evidence" value="ECO:0007669"/>
    <property type="project" value="UniProtKB-UniRule"/>
</dbReference>
<dbReference type="Gene3D" id="3.40.50.150">
    <property type="entry name" value="Vaccinia Virus protein VP39"/>
    <property type="match status" value="2"/>
</dbReference>
<dbReference type="Gene3D" id="3.30.750.80">
    <property type="entry name" value="RNA methyltransferase domain (HRMD) like"/>
    <property type="match status" value="1"/>
</dbReference>
<dbReference type="AlphaFoldDB" id="A0A0F4PU80"/>
<dbReference type="PROSITE" id="PS51165">
    <property type="entry name" value="THUMP"/>
    <property type="match status" value="1"/>
</dbReference>
<dbReference type="EC" id="2.1.1.173" evidence="6"/>
<evidence type="ECO:0000256" key="3">
    <source>
        <dbReference type="ARBA" id="ARBA00022603"/>
    </source>
</evidence>
<dbReference type="Proteomes" id="UP000033664">
    <property type="component" value="Unassembled WGS sequence"/>
</dbReference>
<dbReference type="InterPro" id="IPR004114">
    <property type="entry name" value="THUMP_dom"/>
</dbReference>
<dbReference type="eggNOG" id="COG1092">
    <property type="taxonomic scope" value="Bacteria"/>
</dbReference>
<dbReference type="GO" id="GO:0003723">
    <property type="term" value="F:RNA binding"/>
    <property type="evidence" value="ECO:0007669"/>
    <property type="project" value="UniProtKB-UniRule"/>
</dbReference>
<dbReference type="Pfam" id="PF02926">
    <property type="entry name" value="THUMP"/>
    <property type="match status" value="1"/>
</dbReference>
<keyword evidence="7" id="KW-0694">RNA-binding</keyword>
<dbReference type="Pfam" id="PF22020">
    <property type="entry name" value="RlmL_1st"/>
    <property type="match status" value="1"/>
</dbReference>
<keyword evidence="4 6" id="KW-0808">Transferase</keyword>
<evidence type="ECO:0000256" key="6">
    <source>
        <dbReference type="HAMAP-Rule" id="MF_01858"/>
    </source>
</evidence>
<dbReference type="PANTHER" id="PTHR47313">
    <property type="entry name" value="RIBOSOMAL RNA LARGE SUBUNIT METHYLTRANSFERASE K/L"/>
    <property type="match status" value="1"/>
</dbReference>
<dbReference type="PATRIC" id="fig|151081.8.peg.991"/>
<dbReference type="CDD" id="cd11715">
    <property type="entry name" value="THUMP_AdoMetMT"/>
    <property type="match status" value="1"/>
</dbReference>
<evidence type="ECO:0000256" key="1">
    <source>
        <dbReference type="ARBA" id="ARBA00022490"/>
    </source>
</evidence>
<dbReference type="HAMAP" id="MF_01858">
    <property type="entry name" value="23SrRNA_methyltr_KL"/>
    <property type="match status" value="1"/>
</dbReference>
<comment type="catalytic activity">
    <reaction evidence="6">
        <text>guanosine(2069) in 23S rRNA + S-adenosyl-L-methionine = N(2)-methylguanosine(2069) in 23S rRNA + S-adenosyl-L-homocysteine + H(+)</text>
        <dbReference type="Rhea" id="RHEA:43772"/>
        <dbReference type="Rhea" id="RHEA-COMP:10688"/>
        <dbReference type="Rhea" id="RHEA-COMP:10689"/>
        <dbReference type="ChEBI" id="CHEBI:15378"/>
        <dbReference type="ChEBI" id="CHEBI:57856"/>
        <dbReference type="ChEBI" id="CHEBI:59789"/>
        <dbReference type="ChEBI" id="CHEBI:74269"/>
        <dbReference type="ChEBI" id="CHEBI:74481"/>
        <dbReference type="EC" id="2.1.1.264"/>
    </reaction>
</comment>
<evidence type="ECO:0000313" key="10">
    <source>
        <dbReference type="Proteomes" id="UP000033664"/>
    </source>
</evidence>
<dbReference type="CDD" id="cd02440">
    <property type="entry name" value="AdoMet_MTases"/>
    <property type="match status" value="1"/>
</dbReference>
<reference evidence="9 10" key="1">
    <citation type="journal article" date="2015" name="BMC Genomics">
        <title>Genome mining reveals unlocked bioactive potential of marine Gram-negative bacteria.</title>
        <authorList>
            <person name="Machado H."/>
            <person name="Sonnenschein E.C."/>
            <person name="Melchiorsen J."/>
            <person name="Gram L."/>
        </authorList>
    </citation>
    <scope>NUCLEOTIDE SEQUENCE [LARGE SCALE GENOMIC DNA]</scope>
    <source>
        <strain evidence="9 10">S3137</strain>
    </source>
</reference>
<comment type="caution">
    <text evidence="9">The sequence shown here is derived from an EMBL/GenBank/DDBJ whole genome shotgun (WGS) entry which is preliminary data.</text>
</comment>
<proteinExistence type="inferred from homology"/>
<dbReference type="EMBL" id="JXXZ01000007">
    <property type="protein sequence ID" value="KJY99937.1"/>
    <property type="molecule type" value="Genomic_DNA"/>
</dbReference>
<dbReference type="InterPro" id="IPR019614">
    <property type="entry name" value="SAM-dep_methyl-trfase"/>
</dbReference>
<keyword evidence="3 6" id="KW-0489">Methyltransferase</keyword>
<dbReference type="OrthoDB" id="9809404at2"/>
<sequence>MQFVALTSIGIEQLLEQELSALGAEVQKQRVGAVEFSADSLTAQRICLTTRLATRVMLQLQQGSAVEDKTALYNFARFQPWQEYFGPDQSFAVEFNGTNRQLKNSQFGGLVIKDAICDYFHDLYERRPNVSKEHPDVRVVAKLNRDKLTLYIDYSGPRLSQRGYRSAQGKAPLKENLAAALIMRSGWLDDTTQPLFDPTCGSGTLLIEAALMAKNIAPGLQREQFAFERLPSHRAVKFKELKQSLRDEINDSAKPWLIGHDINPNVIAKAKDNAARAEVAEYIDFDTGDLANMKAPCKRPGVVIANLPYGERLGSMAEILALYRQLGHQLKQGFCHWRSALLVSDAELLKLFKLVKHKQYKFKNGPIDTVLALYDITEEQTQGHKGDKTPLHFEQSVAFANRLKKNRQGLKKWLKQEQITAYRIYDADIPEYNVAVDVYPDSAVIYEYAAPKNIDESVAQKRLQDVLMLTCETLSLAPANVALKVRQRQKGDSQYQAQANQGRTQVISEYGALFEVNLYDYLDTGIFLDHRLARKYIRDIAKDQRVLNLFAYTGTASVQAALGGAKSVTTVDMSKTYLQWAQRNFALNKLKSPRYRFEHGNCLEWVKRTRGEYDVIFLDPPTFSNSKRMKESFDVQRDHVSLLVDTAKLLAKNGTLVFSNNKRGFKMDEDALALQGLVVENITEQTQSADFARNKHIHNAWVIRRG</sequence>
<dbReference type="RefSeq" id="WP_045978721.1">
    <property type="nucleotide sequence ID" value="NZ_JXXY01000004.1"/>
</dbReference>
<evidence type="ECO:0000256" key="7">
    <source>
        <dbReference type="PROSITE-ProRule" id="PRU00529"/>
    </source>
</evidence>
<dbReference type="SUPFAM" id="SSF53335">
    <property type="entry name" value="S-adenosyl-L-methionine-dependent methyltransferases"/>
    <property type="match status" value="2"/>
</dbReference>
<dbReference type="Pfam" id="PF10672">
    <property type="entry name" value="Methyltrans_SAM"/>
    <property type="match status" value="1"/>
</dbReference>
<keyword evidence="10" id="KW-1185">Reference proteome</keyword>
<evidence type="ECO:0000256" key="2">
    <source>
        <dbReference type="ARBA" id="ARBA00022552"/>
    </source>
</evidence>
<evidence type="ECO:0000256" key="5">
    <source>
        <dbReference type="ARBA" id="ARBA00022691"/>
    </source>
</evidence>
<evidence type="ECO:0000256" key="4">
    <source>
        <dbReference type="ARBA" id="ARBA00022679"/>
    </source>
</evidence>
<comment type="subcellular location">
    <subcellularLocation>
        <location evidence="6">Cytoplasm</location>
    </subcellularLocation>
</comment>
<comment type="catalytic activity">
    <reaction evidence="6">
        <text>guanosine(2445) in 23S rRNA + S-adenosyl-L-methionine = N(2)-methylguanosine(2445) in 23S rRNA + S-adenosyl-L-homocysteine + H(+)</text>
        <dbReference type="Rhea" id="RHEA:42740"/>
        <dbReference type="Rhea" id="RHEA-COMP:10215"/>
        <dbReference type="Rhea" id="RHEA-COMP:10216"/>
        <dbReference type="ChEBI" id="CHEBI:15378"/>
        <dbReference type="ChEBI" id="CHEBI:57856"/>
        <dbReference type="ChEBI" id="CHEBI:59789"/>
        <dbReference type="ChEBI" id="CHEBI:74269"/>
        <dbReference type="ChEBI" id="CHEBI:74481"/>
        <dbReference type="EC" id="2.1.1.173"/>
    </reaction>
</comment>
<name>A0A0F4PU80_9GAMM</name>
<feature type="domain" description="THUMP" evidence="8">
    <location>
        <begin position="42"/>
        <end position="154"/>
    </location>
</feature>
<accession>A0A0F4PU80</accession>
<evidence type="ECO:0000259" key="8">
    <source>
        <dbReference type="PROSITE" id="PS51165"/>
    </source>
</evidence>